<feature type="compositionally biased region" description="Low complexity" evidence="4">
    <location>
        <begin position="2041"/>
        <end position="2070"/>
    </location>
</feature>
<keyword evidence="6" id="KW-1185">Reference proteome</keyword>
<feature type="compositionally biased region" description="Polar residues" evidence="4">
    <location>
        <begin position="428"/>
        <end position="445"/>
    </location>
</feature>
<dbReference type="PROSITE" id="PS50143">
    <property type="entry name" value="BIR_REPEAT_2"/>
    <property type="match status" value="1"/>
</dbReference>
<dbReference type="InterPro" id="IPR001370">
    <property type="entry name" value="BIR_rpt"/>
</dbReference>
<reference evidence="5" key="2">
    <citation type="journal article" date="2023" name="Science">
        <title>Genomic signatures of disease resistance in endangered staghorn corals.</title>
        <authorList>
            <person name="Vollmer S.V."/>
            <person name="Selwyn J.D."/>
            <person name="Despard B.A."/>
            <person name="Roesel C.L."/>
        </authorList>
    </citation>
    <scope>NUCLEOTIDE SEQUENCE</scope>
    <source>
        <strain evidence="5">K2</strain>
    </source>
</reference>
<protein>
    <submittedName>
        <fullName evidence="5">Baculoviral IAP repeat-containing protein 6</fullName>
    </submittedName>
</protein>
<dbReference type="InterPro" id="IPR036322">
    <property type="entry name" value="WD40_repeat_dom_sf"/>
</dbReference>
<organism evidence="5 6">
    <name type="scientific">Acropora cervicornis</name>
    <name type="common">Staghorn coral</name>
    <dbReference type="NCBI Taxonomy" id="6130"/>
    <lineage>
        <taxon>Eukaryota</taxon>
        <taxon>Metazoa</taxon>
        <taxon>Cnidaria</taxon>
        <taxon>Anthozoa</taxon>
        <taxon>Hexacorallia</taxon>
        <taxon>Scleractinia</taxon>
        <taxon>Astrocoeniina</taxon>
        <taxon>Acroporidae</taxon>
        <taxon>Acropora</taxon>
    </lineage>
</organism>
<dbReference type="InterPro" id="IPR001680">
    <property type="entry name" value="WD40_rpt"/>
</dbReference>
<dbReference type="EMBL" id="JARQWQ010000031">
    <property type="protein sequence ID" value="KAK2561944.1"/>
    <property type="molecule type" value="Genomic_DNA"/>
</dbReference>
<dbReference type="SUPFAM" id="SSF57924">
    <property type="entry name" value="Inhibitor of apoptosis (IAP) repeat"/>
    <property type="match status" value="1"/>
</dbReference>
<evidence type="ECO:0000256" key="1">
    <source>
        <dbReference type="ARBA" id="ARBA00022723"/>
    </source>
</evidence>
<dbReference type="Gene3D" id="1.10.1170.10">
    <property type="entry name" value="Inhibitor Of Apoptosis Protein (2mihbC-IAP-1), Chain A"/>
    <property type="match status" value="1"/>
</dbReference>
<gene>
    <name evidence="5" type="ORF">P5673_015365</name>
</gene>
<dbReference type="CDD" id="cd00022">
    <property type="entry name" value="BIR"/>
    <property type="match status" value="1"/>
</dbReference>
<evidence type="ECO:0000256" key="3">
    <source>
        <dbReference type="SAM" id="Coils"/>
    </source>
</evidence>
<accession>A0AAD9QIH8</accession>
<dbReference type="SMART" id="SM00238">
    <property type="entry name" value="BIR"/>
    <property type="match status" value="1"/>
</dbReference>
<dbReference type="SUPFAM" id="SSF50978">
    <property type="entry name" value="WD40 repeat-like"/>
    <property type="match status" value="1"/>
</dbReference>
<dbReference type="Pfam" id="PF00653">
    <property type="entry name" value="BIR"/>
    <property type="match status" value="1"/>
</dbReference>
<evidence type="ECO:0000313" key="6">
    <source>
        <dbReference type="Proteomes" id="UP001249851"/>
    </source>
</evidence>
<keyword evidence="1" id="KW-0479">Metal-binding</keyword>
<proteinExistence type="predicted"/>
<feature type="compositionally biased region" description="Basic and acidic residues" evidence="4">
    <location>
        <begin position="446"/>
        <end position="459"/>
    </location>
</feature>
<dbReference type="GO" id="GO:0046872">
    <property type="term" value="F:metal ion binding"/>
    <property type="evidence" value="ECO:0007669"/>
    <property type="project" value="UniProtKB-KW"/>
</dbReference>
<dbReference type="SMART" id="SM00320">
    <property type="entry name" value="WD40"/>
    <property type="match status" value="2"/>
</dbReference>
<keyword evidence="2" id="KW-0862">Zinc</keyword>
<dbReference type="PANTHER" id="PTHR46771">
    <property type="entry name" value="DETERIN"/>
    <property type="match status" value="1"/>
</dbReference>
<name>A0AAD9QIH8_ACRCE</name>
<reference evidence="5" key="1">
    <citation type="journal article" date="2023" name="G3 (Bethesda)">
        <title>Whole genome assembly and annotation of the endangered Caribbean coral Acropora cervicornis.</title>
        <authorList>
            <person name="Selwyn J.D."/>
            <person name="Vollmer S.V."/>
        </authorList>
    </citation>
    <scope>NUCLEOTIDE SEQUENCE</scope>
    <source>
        <strain evidence="5">K2</strain>
    </source>
</reference>
<dbReference type="Proteomes" id="UP001249851">
    <property type="component" value="Unassembled WGS sequence"/>
</dbReference>
<evidence type="ECO:0000313" key="5">
    <source>
        <dbReference type="EMBL" id="KAK2561944.1"/>
    </source>
</evidence>
<dbReference type="InterPro" id="IPR051190">
    <property type="entry name" value="Baculoviral_IAP"/>
</dbReference>
<evidence type="ECO:0000256" key="4">
    <source>
        <dbReference type="SAM" id="MobiDB-lite"/>
    </source>
</evidence>
<feature type="coiled-coil region" evidence="3">
    <location>
        <begin position="1527"/>
        <end position="1557"/>
    </location>
</feature>
<dbReference type="PANTHER" id="PTHR46771:SF5">
    <property type="entry name" value="DETERIN"/>
    <property type="match status" value="1"/>
</dbReference>
<feature type="region of interest" description="Disordered" evidence="4">
    <location>
        <begin position="2029"/>
        <end position="2075"/>
    </location>
</feature>
<comment type="caution">
    <text evidence="5">The sequence shown here is derived from an EMBL/GenBank/DDBJ whole genome shotgun (WGS) entry which is preliminary data.</text>
</comment>
<evidence type="ECO:0000256" key="2">
    <source>
        <dbReference type="ARBA" id="ARBA00022833"/>
    </source>
</evidence>
<sequence length="2349" mass="258446">MAAQEEWYIEEEGYLQFSGRPISVAFSPTSNCFICSLEDGTLEVVDARSSLRLKRTSQAVSNKPLQCRFFPEVEKLFITNGSVSGLRRDLNGILLLDSILQPPLHNSCAEPVILEVTLSEALQLVSAIELCISAIKDPQRLECMEKVLSLLKEEVEKEQSLLNSNHDKVVKWCTCQLKYPCGDLDSAFNDLIECLEKSHKNHAALPVASAVSSRTKYLLGGGEKPSLCIEAERRKTFMSWPHKEYSIAYPEAMAKAGFYHQPTNRGDDRALCFTCNVCLVCWEPTDEPWSEHERHCPECSFVRGDNTKNVPMSVSLATSLAYSHKGMQIKFISDGSCSHYIAACSEDGQVIIWDIQEELKIHSQFQVKLPVEIMENQDCNSSVDLAPPTSFVAWAEPESEHVTSLPKDQENNNLESTSEPVEIKGGLDNNQETLASETENGAQENHNNRENIDCRKGTEHPVQQKNEDKLIMSTISIVCSCGKDPTIAAGQSSPSFGHTATLVLALSIAKNLASPSDVNKTSDKDGTTENQYCPYIMVYDILTTKSETLAKPLFNVDNSVELEKELLLQDAYTPSSSEDDWMYDQMAPALSDTLHSSVLQKFAEAMSGEENGSKGKDTKSNEESNKRAKFVQCLDLSDVCKGQRCKVSELVPFGDGQNLLVNLVCYGSHDNEKDLASAELNCEKGKIIDEQATRSNNREVETVSKTSKDSLDFTLKDSTKENQRTFCYKQSLNQSKLAVYRINISNGGRTLSSQPIGTKQFSVCDGIFTNFVALPLETQPLLIESEAHLQEQESDIYSCSQLLIGAANCNIFVIHANSLDIVSKFTTGKEVTHILNCPGMDCFCACVSDGMMYFLGIRNQITDETSLGSVESDGRYVMTECSGGSTPRPAVAFSPDKPITTDSLLSLVHLTEFVTLMPRFTASVPSSWCEVQQDQQRLHHHTLLDPGLHTRTWKLRTDNSSYLSKEQVVELVLPRYCHIGHVDIRFTLSPMTTQPATNVYLLKPTYPSSFKPNHKTLSSSVAQNQKGILSSAQEQDTIVSGPVNLKLGLDSTGRHGRVTLTSPQLIKTSSRILLIVFDNCSSSEDLSEVSITVTRFKNVMSPDCQKLRSSLLESTATHLLDIVVGSKAVEGAARVDDGRKLALELLCWIAGVWLNYNARDTSDTALVLEVEAYLPKLIHTCFLSCGRSIAHKCSRLLMMCARKAVAHRSTTNSTSSFRRSLLDAILDVLRKAPSASSSGAVHWLFKLLTGFAAQANATLSSFVCLELLEFLSAKLNTARFQEHLALRSRYGLYGCPLDPVLFDAIPQNSVVQQNSPLFSGLTTPSLTQKGVPPVTTVGSASEQESCSSTNSALACQGLLEVQPLHFICCSTSDGARIERTDILQVTSSVGPAGAPPAPLMSSSTPFPPPAPLPAVSASLSALEQELQLLKVGSVRPVDVTNGSSCSLLMLLHLCQKIQEKKKSRVDRNLIQAGKKHYPNANTNPNVEVRLFIGMQLSACVAECKSACLGLRENIAANIELLCIAFEIQQQQQQLVSLQQHKQQLEKHKKELEDLSVWSLFPKFLPKPSESYWVPNASLMPPFPLALGAAVTPINAPINLAQQKKQGGATSKQERAIPMTVSQPVQQHVMQLPHPQMLVIDRLHAGARHHVVLDFGCIVQLTDVLIPQCTDIMSLSIDVWTVQDDPDAQRIAVLSDISLCACVLKDLLPPPVCRFVKLTVVGRPKNNSKARVRIGEFYGHPLCGQSSVGTTTQFLDVSYRDRQCLPILHNLLEDIHCHYNLTCTQLRNLLQFSEEQSATAGVPGRGVLIPSEEEKKVNKAYNECMNLQHQLNLVERCISRLTSNTEAKNDTDSLDNAKYDHLQVICNCLVDTLVALMGVGPSLGGYLAKPKLTIEWQSCLSQVTPVMCENLFRNLCVHGSPQNRERVGALLLNACGNRPWWGEFLSSVLKEFFSSNQKGTFPHERLFSVLVSLSQQSPSVEPVITSFLSLLDGLLVVKDLKVDTESIDLTLVGWLLLLLAHVLDNCIVQSKPPKPVKENGENSKGNNGKSGGSSSSSKSKSSKPPKGSKSSTRNRWDFMLPMPATQSVGPASDSSVYRLQRHLKMSKLKGNGKQAYKHMKDWSKLRRHADEGKTQLEKSTAQLSVFLASAPLPAATTVPVIQKMISFILSMNSTCNVELFLTACKVVAHLSCVSDPRVCLTDVVTDDQLEKLLRMCAMPNGSLSSHWGGPWATHALTSLLQDLLHGGASNKTIDTSKPSLVQGPEFREDMSETPFSISVLEAKEKGYLLDLETSDFYEEYEIPSEGELQGPGWMGAYAEMTNGNDLPQPTPVHEKPVMQSTLEVKVSPLL</sequence>
<feature type="region of interest" description="Disordered" evidence="4">
    <location>
        <begin position="397"/>
        <end position="466"/>
    </location>
</feature>
<keyword evidence="3" id="KW-0175">Coiled coil</keyword>